<accession>A0ABW4Z558</accession>
<keyword evidence="2" id="KW-1185">Reference proteome</keyword>
<organism evidence="1 2">
    <name type="scientific">Ancylobacter oerskovii</name>
    <dbReference type="NCBI Taxonomy" id="459519"/>
    <lineage>
        <taxon>Bacteria</taxon>
        <taxon>Pseudomonadati</taxon>
        <taxon>Pseudomonadota</taxon>
        <taxon>Alphaproteobacteria</taxon>
        <taxon>Hyphomicrobiales</taxon>
        <taxon>Xanthobacteraceae</taxon>
        <taxon>Ancylobacter</taxon>
    </lineage>
</organism>
<protein>
    <submittedName>
        <fullName evidence="1">Uncharacterized protein</fullName>
    </submittedName>
</protein>
<proteinExistence type="predicted"/>
<sequence>MVEIGNPKRPDDPDNIPVRVINWLPQIGIVGNSIALTLTTDRGGFTSEGKHQVYMVVAARLRMDREMARILRDALTTHIDLLTPPPNKGN</sequence>
<name>A0ABW4Z558_9HYPH</name>
<reference evidence="2" key="1">
    <citation type="journal article" date="2019" name="Int. J. Syst. Evol. Microbiol.">
        <title>The Global Catalogue of Microorganisms (GCM) 10K type strain sequencing project: providing services to taxonomists for standard genome sequencing and annotation.</title>
        <authorList>
            <consortium name="The Broad Institute Genomics Platform"/>
            <consortium name="The Broad Institute Genome Sequencing Center for Infectious Disease"/>
            <person name="Wu L."/>
            <person name="Ma J."/>
        </authorList>
    </citation>
    <scope>NUCLEOTIDE SEQUENCE [LARGE SCALE GENOMIC DNA]</scope>
    <source>
        <strain evidence="2">CCM 7435</strain>
    </source>
</reference>
<gene>
    <name evidence="1" type="ORF">ACFSNC_25630</name>
</gene>
<evidence type="ECO:0000313" key="2">
    <source>
        <dbReference type="Proteomes" id="UP001597299"/>
    </source>
</evidence>
<dbReference type="EMBL" id="JBHUHD010000004">
    <property type="protein sequence ID" value="MFD2143756.1"/>
    <property type="molecule type" value="Genomic_DNA"/>
</dbReference>
<dbReference type="RefSeq" id="WP_213351820.1">
    <property type="nucleotide sequence ID" value="NZ_JAHBGB010000011.1"/>
</dbReference>
<comment type="caution">
    <text evidence="1">The sequence shown here is derived from an EMBL/GenBank/DDBJ whole genome shotgun (WGS) entry which is preliminary data.</text>
</comment>
<evidence type="ECO:0000313" key="1">
    <source>
        <dbReference type="EMBL" id="MFD2143756.1"/>
    </source>
</evidence>
<dbReference type="Proteomes" id="UP001597299">
    <property type="component" value="Unassembled WGS sequence"/>
</dbReference>